<feature type="compositionally biased region" description="Polar residues" evidence="1">
    <location>
        <begin position="66"/>
        <end position="80"/>
    </location>
</feature>
<dbReference type="Proteomes" id="UP001153269">
    <property type="component" value="Unassembled WGS sequence"/>
</dbReference>
<proteinExistence type="predicted"/>
<dbReference type="EMBL" id="CADEAL010003358">
    <property type="protein sequence ID" value="CAB1444422.1"/>
    <property type="molecule type" value="Genomic_DNA"/>
</dbReference>
<evidence type="ECO:0000313" key="2">
    <source>
        <dbReference type="EMBL" id="CAB1444422.1"/>
    </source>
</evidence>
<feature type="region of interest" description="Disordered" evidence="1">
    <location>
        <begin position="60"/>
        <end position="81"/>
    </location>
</feature>
<name>A0A9N7V7L4_PLEPL</name>
<evidence type="ECO:0000313" key="3">
    <source>
        <dbReference type="Proteomes" id="UP001153269"/>
    </source>
</evidence>
<feature type="region of interest" description="Disordered" evidence="1">
    <location>
        <begin position="96"/>
        <end position="115"/>
    </location>
</feature>
<organism evidence="2 3">
    <name type="scientific">Pleuronectes platessa</name>
    <name type="common">European plaice</name>
    <dbReference type="NCBI Taxonomy" id="8262"/>
    <lineage>
        <taxon>Eukaryota</taxon>
        <taxon>Metazoa</taxon>
        <taxon>Chordata</taxon>
        <taxon>Craniata</taxon>
        <taxon>Vertebrata</taxon>
        <taxon>Euteleostomi</taxon>
        <taxon>Actinopterygii</taxon>
        <taxon>Neopterygii</taxon>
        <taxon>Teleostei</taxon>
        <taxon>Neoteleostei</taxon>
        <taxon>Acanthomorphata</taxon>
        <taxon>Carangaria</taxon>
        <taxon>Pleuronectiformes</taxon>
        <taxon>Pleuronectoidei</taxon>
        <taxon>Pleuronectidae</taxon>
        <taxon>Pleuronectes</taxon>
    </lineage>
</organism>
<protein>
    <submittedName>
        <fullName evidence="2">Uncharacterized protein</fullName>
    </submittedName>
</protein>
<accession>A0A9N7V7L4</accession>
<gene>
    <name evidence="2" type="ORF">PLEPLA_LOCUS32138</name>
</gene>
<dbReference type="AlphaFoldDB" id="A0A9N7V7L4"/>
<keyword evidence="3" id="KW-1185">Reference proteome</keyword>
<feature type="region of interest" description="Disordered" evidence="1">
    <location>
        <begin position="1"/>
        <end position="48"/>
    </location>
</feature>
<reference evidence="2" key="1">
    <citation type="submission" date="2020-03" db="EMBL/GenBank/DDBJ databases">
        <authorList>
            <person name="Weist P."/>
        </authorList>
    </citation>
    <scope>NUCLEOTIDE SEQUENCE</scope>
</reference>
<comment type="caution">
    <text evidence="2">The sequence shown here is derived from an EMBL/GenBank/DDBJ whole genome shotgun (WGS) entry which is preliminary data.</text>
</comment>
<sequence>MSNDDDDDATSSRLQSLLPPGSQRCSPALSSMDYYTPQPSRRHNPVDSICRKLQTIQWRGDREPNTPFQIPKLSSSSYDSPQCGLRHNLEAILKKSALYRDEGERGKEKEKVKEK</sequence>
<evidence type="ECO:0000256" key="1">
    <source>
        <dbReference type="SAM" id="MobiDB-lite"/>
    </source>
</evidence>